<reference evidence="2 3" key="1">
    <citation type="submission" date="2019-10" db="EMBL/GenBank/DDBJ databases">
        <title>Assembly and Annotation for the nematode Trichostrongylus colubriformis.</title>
        <authorList>
            <person name="Martin J."/>
        </authorList>
    </citation>
    <scope>NUCLEOTIDE SEQUENCE [LARGE SCALE GENOMIC DNA]</scope>
    <source>
        <strain evidence="2">G859</strain>
        <tissue evidence="2">Whole worm</tissue>
    </source>
</reference>
<keyword evidence="1" id="KW-0812">Transmembrane</keyword>
<feature type="transmembrane region" description="Helical" evidence="1">
    <location>
        <begin position="68"/>
        <end position="88"/>
    </location>
</feature>
<accession>A0AAN8FH16</accession>
<name>A0AAN8FH16_TRICO</name>
<gene>
    <name evidence="2" type="ORF">GCK32_017938</name>
</gene>
<proteinExistence type="predicted"/>
<keyword evidence="1" id="KW-1133">Transmembrane helix</keyword>
<dbReference type="EMBL" id="WIXE01012084">
    <property type="protein sequence ID" value="KAK5976239.1"/>
    <property type="molecule type" value="Genomic_DNA"/>
</dbReference>
<sequence length="93" mass="9947">MAGLGRIDAEVYAKKVTAMPSPSTHAALLTIVLLVCLSAAQNSYPSMAKRGGARAFRGYYDMPSAKRISGIFEHFLFIVFAAICHANVPLDGT</sequence>
<evidence type="ECO:0000256" key="1">
    <source>
        <dbReference type="SAM" id="Phobius"/>
    </source>
</evidence>
<comment type="caution">
    <text evidence="2">The sequence shown here is derived from an EMBL/GenBank/DDBJ whole genome shotgun (WGS) entry which is preliminary data.</text>
</comment>
<evidence type="ECO:0000313" key="3">
    <source>
        <dbReference type="Proteomes" id="UP001331761"/>
    </source>
</evidence>
<keyword evidence="1" id="KW-0472">Membrane</keyword>
<dbReference type="AlphaFoldDB" id="A0AAN8FH16"/>
<dbReference type="Proteomes" id="UP001331761">
    <property type="component" value="Unassembled WGS sequence"/>
</dbReference>
<evidence type="ECO:0000313" key="2">
    <source>
        <dbReference type="EMBL" id="KAK5976239.1"/>
    </source>
</evidence>
<organism evidence="2 3">
    <name type="scientific">Trichostrongylus colubriformis</name>
    <name type="common">Black scour worm</name>
    <dbReference type="NCBI Taxonomy" id="6319"/>
    <lineage>
        <taxon>Eukaryota</taxon>
        <taxon>Metazoa</taxon>
        <taxon>Ecdysozoa</taxon>
        <taxon>Nematoda</taxon>
        <taxon>Chromadorea</taxon>
        <taxon>Rhabditida</taxon>
        <taxon>Rhabditina</taxon>
        <taxon>Rhabditomorpha</taxon>
        <taxon>Strongyloidea</taxon>
        <taxon>Trichostrongylidae</taxon>
        <taxon>Trichostrongylus</taxon>
    </lineage>
</organism>
<feature type="transmembrane region" description="Helical" evidence="1">
    <location>
        <begin position="26"/>
        <end position="47"/>
    </location>
</feature>
<protein>
    <submittedName>
        <fullName evidence="2">Uncharacterized protein</fullName>
    </submittedName>
</protein>
<keyword evidence="3" id="KW-1185">Reference proteome</keyword>